<dbReference type="PANTHER" id="PTHR43261">
    <property type="entry name" value="TRANSLATION ELONGATION FACTOR G-RELATED"/>
    <property type="match status" value="1"/>
</dbReference>
<dbReference type="GO" id="GO:0005525">
    <property type="term" value="F:GTP binding"/>
    <property type="evidence" value="ECO:0007669"/>
    <property type="project" value="UniProtKB-KW"/>
</dbReference>
<dbReference type="SMART" id="SM00889">
    <property type="entry name" value="EFG_IV"/>
    <property type="match status" value="1"/>
</dbReference>
<dbReference type="NCBIfam" id="TIGR00231">
    <property type="entry name" value="small_GTP"/>
    <property type="match status" value="1"/>
</dbReference>
<dbReference type="SUPFAM" id="SSF52540">
    <property type="entry name" value="P-loop containing nucleoside triphosphate hydrolases"/>
    <property type="match status" value="1"/>
</dbReference>
<dbReference type="PROSITE" id="PS00301">
    <property type="entry name" value="G_TR_1"/>
    <property type="match status" value="1"/>
</dbReference>
<dbReference type="InterPro" id="IPR000795">
    <property type="entry name" value="T_Tr_GTP-bd_dom"/>
</dbReference>
<dbReference type="GO" id="GO:0003924">
    <property type="term" value="F:GTPase activity"/>
    <property type="evidence" value="ECO:0007669"/>
    <property type="project" value="InterPro"/>
</dbReference>
<protein>
    <submittedName>
        <fullName evidence="6">GTP-binding protein</fullName>
    </submittedName>
</protein>
<feature type="domain" description="Tr-type G" evidence="5">
    <location>
        <begin position="1"/>
        <end position="206"/>
    </location>
</feature>
<dbReference type="PROSITE" id="PS51722">
    <property type="entry name" value="G_TR_2"/>
    <property type="match status" value="1"/>
</dbReference>
<evidence type="ECO:0000313" key="6">
    <source>
        <dbReference type="EMBL" id="BBH50777.1"/>
    </source>
</evidence>
<keyword evidence="1" id="KW-0547">Nucleotide-binding</keyword>
<proteinExistence type="predicted"/>
<dbReference type="InterPro" id="IPR041095">
    <property type="entry name" value="EFG_II"/>
</dbReference>
<dbReference type="InterPro" id="IPR035647">
    <property type="entry name" value="EFG_III/V"/>
</dbReference>
<dbReference type="SMART" id="SM00838">
    <property type="entry name" value="EFG_C"/>
    <property type="match status" value="1"/>
</dbReference>
<dbReference type="Gene3D" id="2.40.30.10">
    <property type="entry name" value="Translation factors"/>
    <property type="match status" value="1"/>
</dbReference>
<reference evidence="7" key="1">
    <citation type="submission" date="2018-11" db="EMBL/GenBank/DDBJ databases">
        <title>Comparative genomics of Parolsenella catena and Libanicoccus massiliensis: Reclassification of Libanicoccus massiliensis as Parolsenella massiliensis comb. nov.</title>
        <authorList>
            <person name="Sakamoto M."/>
            <person name="Ikeyama N."/>
            <person name="Murakami T."/>
            <person name="Mori H."/>
            <person name="Yuki M."/>
            <person name="Ohkuma M."/>
        </authorList>
    </citation>
    <scope>NUCLEOTIDE SEQUENCE [LARGE SCALE GENOMIC DNA]</scope>
    <source>
        <strain evidence="7">JCM 31932</strain>
    </source>
</reference>
<dbReference type="Gene3D" id="3.40.50.300">
    <property type="entry name" value="P-loop containing nucleotide triphosphate hydrolases"/>
    <property type="match status" value="1"/>
</dbReference>
<evidence type="ECO:0000256" key="3">
    <source>
        <dbReference type="ARBA" id="ARBA00023134"/>
    </source>
</evidence>
<name>A0A3G9JZ45_9ACTN</name>
<evidence type="ECO:0000313" key="7">
    <source>
        <dbReference type="Proteomes" id="UP000273154"/>
    </source>
</evidence>
<dbReference type="EMBL" id="AP019367">
    <property type="protein sequence ID" value="BBH50777.1"/>
    <property type="molecule type" value="Genomic_DNA"/>
</dbReference>
<dbReference type="InterPro" id="IPR035650">
    <property type="entry name" value="Tet_C"/>
</dbReference>
<dbReference type="SUPFAM" id="SSF54211">
    <property type="entry name" value="Ribosomal protein S5 domain 2-like"/>
    <property type="match status" value="1"/>
</dbReference>
<keyword evidence="3" id="KW-0342">GTP-binding</keyword>
<dbReference type="Gene3D" id="3.30.70.240">
    <property type="match status" value="1"/>
</dbReference>
<evidence type="ECO:0000256" key="2">
    <source>
        <dbReference type="ARBA" id="ARBA00022917"/>
    </source>
</evidence>
<dbReference type="InterPro" id="IPR027417">
    <property type="entry name" value="P-loop_NTPase"/>
</dbReference>
<dbReference type="Pfam" id="PF00679">
    <property type="entry name" value="EFG_C"/>
    <property type="match status" value="1"/>
</dbReference>
<dbReference type="CDD" id="cd03711">
    <property type="entry name" value="Tet_C"/>
    <property type="match status" value="1"/>
</dbReference>
<dbReference type="InterPro" id="IPR009000">
    <property type="entry name" value="Transl_B-barrel_sf"/>
</dbReference>
<dbReference type="Gene3D" id="3.30.230.10">
    <property type="match status" value="1"/>
</dbReference>
<evidence type="ECO:0000259" key="5">
    <source>
        <dbReference type="PROSITE" id="PS51722"/>
    </source>
</evidence>
<keyword evidence="2" id="KW-0648">Protein biosynthesis</keyword>
<dbReference type="InterPro" id="IPR031157">
    <property type="entry name" value="G_TR_CS"/>
</dbReference>
<evidence type="ECO:0000256" key="1">
    <source>
        <dbReference type="ARBA" id="ARBA00022741"/>
    </source>
</evidence>
<organism evidence="6 7">
    <name type="scientific">Parolsenella catena</name>
    <dbReference type="NCBI Taxonomy" id="2003188"/>
    <lineage>
        <taxon>Bacteria</taxon>
        <taxon>Bacillati</taxon>
        <taxon>Actinomycetota</taxon>
        <taxon>Coriobacteriia</taxon>
        <taxon>Coriobacteriales</taxon>
        <taxon>Atopobiaceae</taxon>
        <taxon>Parolsenella</taxon>
    </lineage>
</organism>
<dbReference type="PANTHER" id="PTHR43261:SF1">
    <property type="entry name" value="RIBOSOME-RELEASING FACTOR 2, MITOCHONDRIAL"/>
    <property type="match status" value="1"/>
</dbReference>
<dbReference type="GO" id="GO:0006412">
    <property type="term" value="P:translation"/>
    <property type="evidence" value="ECO:0007669"/>
    <property type="project" value="UniProtKB-KW"/>
</dbReference>
<dbReference type="SUPFAM" id="SSF54980">
    <property type="entry name" value="EF-G C-terminal domain-like"/>
    <property type="match status" value="2"/>
</dbReference>
<dbReference type="InterPro" id="IPR020568">
    <property type="entry name" value="Ribosomal_Su5_D2-typ_SF"/>
</dbReference>
<dbReference type="Pfam" id="PF14492">
    <property type="entry name" value="EFG_III"/>
    <property type="match status" value="1"/>
</dbReference>
<dbReference type="Proteomes" id="UP000273154">
    <property type="component" value="Chromosome"/>
</dbReference>
<dbReference type="InterPro" id="IPR005517">
    <property type="entry name" value="Transl_elong_EFG/EF2_IV"/>
</dbReference>
<evidence type="ECO:0000256" key="4">
    <source>
        <dbReference type="ARBA" id="ARBA00023251"/>
    </source>
</evidence>
<dbReference type="GO" id="GO:0032790">
    <property type="term" value="P:ribosome disassembly"/>
    <property type="evidence" value="ECO:0007669"/>
    <property type="project" value="TreeGrafter"/>
</dbReference>
<dbReference type="AlphaFoldDB" id="A0A3G9JZ45"/>
<keyword evidence="7" id="KW-1185">Reference proteome</keyword>
<sequence length="645" mass="70346">MLFDAGTIRTCGRVDRGDSHLDTDLMERDRGITIFSSQAALVHAGTAITLVDSPGHVDFSAEAERTLAALDLAVLVVGANDGIQGHTRTLWRLLERHGIPTIIFANKVDLLPDAGSLAENNALVAALRAKLSEGCLPIEELTGEAAAMTDETALEEFLETGELSDATTRRLFAERHVFPCLFGSALKNEGVAELLDAIAKLAPDRTWPGEFAARVYRVSRGDRGERIAWLKITGGELHARQQVDGVTDGIPWSAKINELRIYTGSRFEPISNASAGGVCAVTGLSHVRPGDALGAEPAPERPTLAPVLTYGVLTGDADIHTVLSALRELAEEDPMLAVSWDEHLQEIRLRLMGAVQLEVVRDLMARRFGLDIDFGPGSILYKETISRPVMGIGHFEPLRHYAEVHLRLDPAPRGGGVTFGSECSEDDLDRNWQRLILTNAQERELVGVLTGVPVTGVRITLVGGRAHLKHTEGGDFRQATYRAMRQALMTARELGECMLLEPWYAFELELPTDKVGRAMSDLTRMSARFGSPEQMGDEARLTGEVPASELGDYALQLAEYTSGQGRISLEFSGYEPCHDSQNVIEEAGYDPEADLPNTPDSVFCSHGAGYTVKWHEVPEHAHVEVDPSRLRPWRSAAEVMAEAGR</sequence>
<dbReference type="Gene3D" id="3.30.70.870">
    <property type="entry name" value="Elongation Factor G (Translational Gtpase), domain 3"/>
    <property type="match status" value="1"/>
</dbReference>
<dbReference type="Pfam" id="PF00009">
    <property type="entry name" value="GTP_EFTU"/>
    <property type="match status" value="1"/>
</dbReference>
<dbReference type="SUPFAM" id="SSF50447">
    <property type="entry name" value="Translation proteins"/>
    <property type="match status" value="1"/>
</dbReference>
<dbReference type="Pfam" id="PF03764">
    <property type="entry name" value="EFG_IV"/>
    <property type="match status" value="1"/>
</dbReference>
<dbReference type="InterPro" id="IPR014721">
    <property type="entry name" value="Ribsml_uS5_D2-typ_fold_subgr"/>
</dbReference>
<dbReference type="InterPro" id="IPR000640">
    <property type="entry name" value="EFG_V-like"/>
</dbReference>
<dbReference type="GO" id="GO:0046677">
    <property type="term" value="P:response to antibiotic"/>
    <property type="evidence" value="ECO:0007669"/>
    <property type="project" value="UniProtKB-KW"/>
</dbReference>
<gene>
    <name evidence="6" type="primary">fusA_3</name>
    <name evidence="6" type="ORF">Pcatena_13640</name>
</gene>
<dbReference type="KEGG" id="pcat:Pcatena_13640"/>
<keyword evidence="4" id="KW-0046">Antibiotic resistance</keyword>
<dbReference type="InterPro" id="IPR005225">
    <property type="entry name" value="Small_GTP-bd"/>
</dbReference>
<accession>A0A3G9JZ45</accession>